<evidence type="ECO:0000256" key="4">
    <source>
        <dbReference type="ARBA" id="ARBA00022728"/>
    </source>
</evidence>
<dbReference type="EMBL" id="MNCJ02000325">
    <property type="protein sequence ID" value="KAF5785699.1"/>
    <property type="molecule type" value="Genomic_DNA"/>
</dbReference>
<comment type="function">
    <text evidence="7">Involved in pre-mRNA splicing.</text>
</comment>
<name>A0A9K3HWS6_HELAN</name>
<comment type="subunit">
    <text evidence="7">Associated with the spliceosome.</text>
</comment>
<dbReference type="Gramene" id="mRNA:HanXRQr2_Chr10g0431721">
    <property type="protein sequence ID" value="CDS:HanXRQr2_Chr10g0431721.1"/>
    <property type="gene ID" value="HanXRQr2_Chr10g0431721"/>
</dbReference>
<evidence type="ECO:0000313" key="9">
    <source>
        <dbReference type="EMBL" id="KAF5785699.1"/>
    </source>
</evidence>
<dbReference type="PANTHER" id="PTHR12942">
    <property type="entry name" value="STEP II SPLICING FACTOR SLU7"/>
    <property type="match status" value="1"/>
</dbReference>
<comment type="similarity">
    <text evidence="2 7">Belongs to the SLU7 family.</text>
</comment>
<evidence type="ECO:0000256" key="5">
    <source>
        <dbReference type="ARBA" id="ARBA00023187"/>
    </source>
</evidence>
<dbReference type="GO" id="GO:0005681">
    <property type="term" value="C:spliceosomal complex"/>
    <property type="evidence" value="ECO:0007669"/>
    <property type="project" value="UniProtKB-UniRule"/>
</dbReference>
<reference evidence="9" key="1">
    <citation type="journal article" date="2017" name="Nature">
        <title>The sunflower genome provides insights into oil metabolism, flowering and Asterid evolution.</title>
        <authorList>
            <person name="Badouin H."/>
            <person name="Gouzy J."/>
            <person name="Grassa C.J."/>
            <person name="Murat F."/>
            <person name="Staton S.E."/>
            <person name="Cottret L."/>
            <person name="Lelandais-Briere C."/>
            <person name="Owens G.L."/>
            <person name="Carrere S."/>
            <person name="Mayjonade B."/>
            <person name="Legrand L."/>
            <person name="Gill N."/>
            <person name="Kane N.C."/>
            <person name="Bowers J.E."/>
            <person name="Hubner S."/>
            <person name="Bellec A."/>
            <person name="Berard A."/>
            <person name="Berges H."/>
            <person name="Blanchet N."/>
            <person name="Boniface M.C."/>
            <person name="Brunel D."/>
            <person name="Catrice O."/>
            <person name="Chaidir N."/>
            <person name="Claudel C."/>
            <person name="Donnadieu C."/>
            <person name="Faraut T."/>
            <person name="Fievet G."/>
            <person name="Helmstetter N."/>
            <person name="King M."/>
            <person name="Knapp S.J."/>
            <person name="Lai Z."/>
            <person name="Le Paslier M.C."/>
            <person name="Lippi Y."/>
            <person name="Lorenzon L."/>
            <person name="Mandel J.R."/>
            <person name="Marage G."/>
            <person name="Marchand G."/>
            <person name="Marquand E."/>
            <person name="Bret-Mestries E."/>
            <person name="Morien E."/>
            <person name="Nambeesan S."/>
            <person name="Nguyen T."/>
            <person name="Pegot-Espagnet P."/>
            <person name="Pouilly N."/>
            <person name="Raftis F."/>
            <person name="Sallet E."/>
            <person name="Schiex T."/>
            <person name="Thomas J."/>
            <person name="Vandecasteele C."/>
            <person name="Vares D."/>
            <person name="Vear F."/>
            <person name="Vautrin S."/>
            <person name="Crespi M."/>
            <person name="Mangin B."/>
            <person name="Burke J.M."/>
            <person name="Salse J."/>
            <person name="Munos S."/>
            <person name="Vincourt P."/>
            <person name="Rieseberg L.H."/>
            <person name="Langlade N.B."/>
        </authorList>
    </citation>
    <scope>NUCLEOTIDE SEQUENCE</scope>
    <source>
        <tissue evidence="9">Leaves</tissue>
    </source>
</reference>
<evidence type="ECO:0000256" key="3">
    <source>
        <dbReference type="ARBA" id="ARBA00022664"/>
    </source>
</evidence>
<feature type="domain" description="Pre-mRNA-splicing factor SLU7" evidence="8">
    <location>
        <begin position="11"/>
        <end position="52"/>
    </location>
</feature>
<evidence type="ECO:0000256" key="2">
    <source>
        <dbReference type="ARBA" id="ARBA00007203"/>
    </source>
</evidence>
<dbReference type="InterPro" id="IPR039974">
    <property type="entry name" value="Splicing_factor_SLU7"/>
</dbReference>
<sequence>MDFAKAEKHVRTISGGSTRTMRNLCIREDTTKYLPNLDVNSAQYDPKTRFSMRILF</sequence>
<protein>
    <recommendedName>
        <fullName evidence="7">Pre-mRNA-splicing factor SLU7</fullName>
    </recommendedName>
</protein>
<dbReference type="AlphaFoldDB" id="A0A9K3HWS6"/>
<keyword evidence="5 7" id="KW-0508">mRNA splicing</keyword>
<evidence type="ECO:0000256" key="1">
    <source>
        <dbReference type="ARBA" id="ARBA00004123"/>
    </source>
</evidence>
<reference evidence="9" key="2">
    <citation type="submission" date="2020-06" db="EMBL/GenBank/DDBJ databases">
        <title>Helianthus annuus Genome sequencing and assembly Release 2.</title>
        <authorList>
            <person name="Gouzy J."/>
            <person name="Langlade N."/>
            <person name="Munos S."/>
        </authorList>
    </citation>
    <scope>NUCLEOTIDE SEQUENCE</scope>
    <source>
        <tissue evidence="9">Leaves</tissue>
    </source>
</reference>
<dbReference type="GO" id="GO:0030628">
    <property type="term" value="F:pre-mRNA 3'-splice site binding"/>
    <property type="evidence" value="ECO:0007669"/>
    <property type="project" value="UniProtKB-UniRule"/>
</dbReference>
<accession>A0A9K3HWS6</accession>
<keyword evidence="3 7" id="KW-0507">mRNA processing</keyword>
<gene>
    <name evidence="9" type="ORF">HanXRQr2_Chr10g0431721</name>
</gene>
<keyword evidence="10" id="KW-1185">Reference proteome</keyword>
<dbReference type="Proteomes" id="UP000215914">
    <property type="component" value="Unassembled WGS sequence"/>
</dbReference>
<keyword evidence="4 7" id="KW-0747">Spliceosome</keyword>
<dbReference type="Pfam" id="PF11708">
    <property type="entry name" value="Slu7"/>
    <property type="match status" value="1"/>
</dbReference>
<proteinExistence type="inferred from homology"/>
<dbReference type="GO" id="GO:0000398">
    <property type="term" value="P:mRNA splicing, via spliceosome"/>
    <property type="evidence" value="ECO:0007669"/>
    <property type="project" value="UniProtKB-UniRule"/>
</dbReference>
<dbReference type="InterPro" id="IPR021715">
    <property type="entry name" value="Slu7_dom"/>
</dbReference>
<evidence type="ECO:0000256" key="7">
    <source>
        <dbReference type="RuleBase" id="RU367071"/>
    </source>
</evidence>
<comment type="subcellular location">
    <subcellularLocation>
        <location evidence="1 7">Nucleus</location>
    </subcellularLocation>
</comment>
<evidence type="ECO:0000259" key="8">
    <source>
        <dbReference type="Pfam" id="PF11708"/>
    </source>
</evidence>
<comment type="caution">
    <text evidence="9">The sequence shown here is derived from an EMBL/GenBank/DDBJ whole genome shotgun (WGS) entry which is preliminary data.</text>
</comment>
<evidence type="ECO:0000313" key="10">
    <source>
        <dbReference type="Proteomes" id="UP000215914"/>
    </source>
</evidence>
<evidence type="ECO:0000256" key="6">
    <source>
        <dbReference type="ARBA" id="ARBA00023242"/>
    </source>
</evidence>
<organism evidence="9 10">
    <name type="scientific">Helianthus annuus</name>
    <name type="common">Common sunflower</name>
    <dbReference type="NCBI Taxonomy" id="4232"/>
    <lineage>
        <taxon>Eukaryota</taxon>
        <taxon>Viridiplantae</taxon>
        <taxon>Streptophyta</taxon>
        <taxon>Embryophyta</taxon>
        <taxon>Tracheophyta</taxon>
        <taxon>Spermatophyta</taxon>
        <taxon>Magnoliopsida</taxon>
        <taxon>eudicotyledons</taxon>
        <taxon>Gunneridae</taxon>
        <taxon>Pentapetalae</taxon>
        <taxon>asterids</taxon>
        <taxon>campanulids</taxon>
        <taxon>Asterales</taxon>
        <taxon>Asteraceae</taxon>
        <taxon>Asteroideae</taxon>
        <taxon>Heliantheae alliance</taxon>
        <taxon>Heliantheae</taxon>
        <taxon>Helianthus</taxon>
    </lineage>
</organism>
<dbReference type="PANTHER" id="PTHR12942:SF2">
    <property type="entry name" value="PRE-MRNA-SPLICING FACTOR SLU7"/>
    <property type="match status" value="1"/>
</dbReference>
<keyword evidence="6 7" id="KW-0539">Nucleus</keyword>